<dbReference type="InterPro" id="IPR014710">
    <property type="entry name" value="RmlC-like_jellyroll"/>
</dbReference>
<proteinExistence type="predicted"/>
<dbReference type="PANTHER" id="PTHR36440:SF1">
    <property type="entry name" value="PUTATIVE (AFU_ORTHOLOGUE AFUA_8G07350)-RELATED"/>
    <property type="match status" value="1"/>
</dbReference>
<name>A0A6M6JI48_9PSEU</name>
<evidence type="ECO:0000313" key="2">
    <source>
        <dbReference type="EMBL" id="QJY46392.1"/>
    </source>
</evidence>
<dbReference type="KEGG" id="pbro:HOP40_11740"/>
<dbReference type="Pfam" id="PF07883">
    <property type="entry name" value="Cupin_2"/>
    <property type="match status" value="1"/>
</dbReference>
<gene>
    <name evidence="2" type="ORF">HOP40_11740</name>
</gene>
<accession>A0A6M6JI48</accession>
<feature type="domain" description="Cupin type-2" evidence="1">
    <location>
        <begin position="35"/>
        <end position="102"/>
    </location>
</feature>
<reference evidence="2 3" key="1">
    <citation type="submission" date="2020-05" db="EMBL/GenBank/DDBJ databases">
        <authorList>
            <person name="Mo P."/>
        </authorList>
    </citation>
    <scope>NUCLEOTIDE SEQUENCE [LARGE SCALE GENOMIC DNA]</scope>
    <source>
        <strain evidence="2 3">Gen01</strain>
    </source>
</reference>
<protein>
    <submittedName>
        <fullName evidence="2">Cupin domain-containing protein</fullName>
    </submittedName>
</protein>
<dbReference type="RefSeq" id="WP_172157601.1">
    <property type="nucleotide sequence ID" value="NZ_CP053564.1"/>
</dbReference>
<evidence type="ECO:0000313" key="3">
    <source>
        <dbReference type="Proteomes" id="UP000505377"/>
    </source>
</evidence>
<dbReference type="SUPFAM" id="SSF51182">
    <property type="entry name" value="RmlC-like cupins"/>
    <property type="match status" value="1"/>
</dbReference>
<evidence type="ECO:0000259" key="1">
    <source>
        <dbReference type="Pfam" id="PF07883"/>
    </source>
</evidence>
<dbReference type="InterPro" id="IPR011051">
    <property type="entry name" value="RmlC_Cupin_sf"/>
</dbReference>
<dbReference type="Gene3D" id="2.60.120.10">
    <property type="entry name" value="Jelly Rolls"/>
    <property type="match status" value="1"/>
</dbReference>
<keyword evidence="3" id="KW-1185">Reference proteome</keyword>
<sequence length="150" mass="15485">MSAIALPPGGGRGFGPAHAKVEFGESEDFAVFESVLPPDWAGPPPHLHRAYDEAFYVVDGSVAFTLDGGTATCPAGSFVFVPRGAAHGFANPAPAPATILVIASPGAIRLVESIYQVAEQADPPDPDAMAALYAEHRSEILPPAAARARP</sequence>
<dbReference type="AlphaFoldDB" id="A0A6M6JI48"/>
<dbReference type="InterPro" id="IPR053146">
    <property type="entry name" value="QDO-like"/>
</dbReference>
<organism evidence="2 3">
    <name type="scientific">Pseudonocardia broussonetiae</name>
    <dbReference type="NCBI Taxonomy" id="2736640"/>
    <lineage>
        <taxon>Bacteria</taxon>
        <taxon>Bacillati</taxon>
        <taxon>Actinomycetota</taxon>
        <taxon>Actinomycetes</taxon>
        <taxon>Pseudonocardiales</taxon>
        <taxon>Pseudonocardiaceae</taxon>
        <taxon>Pseudonocardia</taxon>
    </lineage>
</organism>
<dbReference type="EMBL" id="CP053564">
    <property type="protein sequence ID" value="QJY46392.1"/>
    <property type="molecule type" value="Genomic_DNA"/>
</dbReference>
<dbReference type="PANTHER" id="PTHR36440">
    <property type="entry name" value="PUTATIVE (AFU_ORTHOLOGUE AFUA_8G07350)-RELATED"/>
    <property type="match status" value="1"/>
</dbReference>
<dbReference type="InterPro" id="IPR013096">
    <property type="entry name" value="Cupin_2"/>
</dbReference>
<dbReference type="Proteomes" id="UP000505377">
    <property type="component" value="Chromosome"/>
</dbReference>